<name>A0A2P2M130_RHIMU</name>
<dbReference type="EMBL" id="GGEC01043443">
    <property type="protein sequence ID" value="MBX23927.1"/>
    <property type="molecule type" value="Transcribed_RNA"/>
</dbReference>
<protein>
    <submittedName>
        <fullName evidence="1">2-oxoisovalerate dehydrogenase subunit beta 1 isoform X2</fullName>
    </submittedName>
</protein>
<evidence type="ECO:0000313" key="1">
    <source>
        <dbReference type="EMBL" id="MBX23927.1"/>
    </source>
</evidence>
<organism evidence="1">
    <name type="scientific">Rhizophora mucronata</name>
    <name type="common">Asiatic mangrove</name>
    <dbReference type="NCBI Taxonomy" id="61149"/>
    <lineage>
        <taxon>Eukaryota</taxon>
        <taxon>Viridiplantae</taxon>
        <taxon>Streptophyta</taxon>
        <taxon>Embryophyta</taxon>
        <taxon>Tracheophyta</taxon>
        <taxon>Spermatophyta</taxon>
        <taxon>Magnoliopsida</taxon>
        <taxon>eudicotyledons</taxon>
        <taxon>Gunneridae</taxon>
        <taxon>Pentapetalae</taxon>
        <taxon>rosids</taxon>
        <taxon>fabids</taxon>
        <taxon>Malpighiales</taxon>
        <taxon>Rhizophoraceae</taxon>
        <taxon>Rhizophora</taxon>
    </lineage>
</organism>
<accession>A0A2P2M130</accession>
<reference evidence="1" key="1">
    <citation type="submission" date="2018-02" db="EMBL/GenBank/DDBJ databases">
        <title>Rhizophora mucronata_Transcriptome.</title>
        <authorList>
            <person name="Meera S.P."/>
            <person name="Sreeshan A."/>
            <person name="Augustine A."/>
        </authorList>
    </citation>
    <scope>NUCLEOTIDE SEQUENCE</scope>
    <source>
        <tissue evidence="1">Leaf</tissue>
    </source>
</reference>
<dbReference type="AlphaFoldDB" id="A0A2P2M130"/>
<proteinExistence type="predicted"/>
<sequence>MFTKSFGKSCRATEYPTKAHIFSKYIRTRIGFQGDMESLIDGRVEVHGLPTCL</sequence>